<dbReference type="AlphaFoldDB" id="A0A2S7T5M5"/>
<dbReference type="OrthoDB" id="9813193at2"/>
<keyword evidence="3" id="KW-1003">Cell membrane</keyword>
<evidence type="ECO:0000256" key="1">
    <source>
        <dbReference type="ARBA" id="ARBA00004651"/>
    </source>
</evidence>
<comment type="caution">
    <text evidence="8">The sequence shown here is derived from an EMBL/GenBank/DDBJ whole genome shotgun (WGS) entry which is preliminary data.</text>
</comment>
<keyword evidence="9" id="KW-1185">Reference proteome</keyword>
<dbReference type="Proteomes" id="UP000239366">
    <property type="component" value="Unassembled WGS sequence"/>
</dbReference>
<dbReference type="GO" id="GO:0005886">
    <property type="term" value="C:plasma membrane"/>
    <property type="evidence" value="ECO:0007669"/>
    <property type="project" value="UniProtKB-SubCell"/>
</dbReference>
<protein>
    <submittedName>
        <fullName evidence="8">DoxX family protein</fullName>
    </submittedName>
</protein>
<organism evidence="8 9">
    <name type="scientific">Aureicoccus marinus</name>
    <dbReference type="NCBI Taxonomy" id="754435"/>
    <lineage>
        <taxon>Bacteria</taxon>
        <taxon>Pseudomonadati</taxon>
        <taxon>Bacteroidota</taxon>
        <taxon>Flavobacteriia</taxon>
        <taxon>Flavobacteriales</taxon>
        <taxon>Flavobacteriaceae</taxon>
        <taxon>Aureicoccus</taxon>
    </lineage>
</organism>
<dbReference type="InterPro" id="IPR051907">
    <property type="entry name" value="DoxX-like_oxidoreductase"/>
</dbReference>
<feature type="transmembrane region" description="Helical" evidence="7">
    <location>
        <begin position="7"/>
        <end position="25"/>
    </location>
</feature>
<evidence type="ECO:0000256" key="2">
    <source>
        <dbReference type="ARBA" id="ARBA00006679"/>
    </source>
</evidence>
<feature type="transmembrane region" description="Helical" evidence="7">
    <location>
        <begin position="75"/>
        <end position="93"/>
    </location>
</feature>
<sequence>MSLKSNLGLALLRIIPSALMITHGYPKFQKVVNQDFEFAEPLSGIGMNGAVTLVIAVLAEFFAPILIILGLKTKWVSLLTAATMAVAAFIVHFSDPVKVKEKALLYLVIYVVIFLMGPGKYSLDQRNR</sequence>
<name>A0A2S7T5M5_9FLAO</name>
<proteinExistence type="inferred from homology"/>
<comment type="subcellular location">
    <subcellularLocation>
        <location evidence="1">Cell membrane</location>
        <topology evidence="1">Multi-pass membrane protein</topology>
    </subcellularLocation>
</comment>
<feature type="transmembrane region" description="Helical" evidence="7">
    <location>
        <begin position="45"/>
        <end position="68"/>
    </location>
</feature>
<gene>
    <name evidence="8" type="ORF">BST99_03750</name>
</gene>
<dbReference type="Pfam" id="PF07681">
    <property type="entry name" value="DoxX"/>
    <property type="match status" value="1"/>
</dbReference>
<evidence type="ECO:0000256" key="4">
    <source>
        <dbReference type="ARBA" id="ARBA00022692"/>
    </source>
</evidence>
<comment type="similarity">
    <text evidence="2">Belongs to the DoxX family.</text>
</comment>
<dbReference type="PANTHER" id="PTHR33452">
    <property type="entry name" value="OXIDOREDUCTASE CATD-RELATED"/>
    <property type="match status" value="1"/>
</dbReference>
<dbReference type="InterPro" id="IPR032808">
    <property type="entry name" value="DoxX"/>
</dbReference>
<accession>A0A2S7T5M5</accession>
<feature type="transmembrane region" description="Helical" evidence="7">
    <location>
        <begin position="105"/>
        <end position="123"/>
    </location>
</feature>
<keyword evidence="4 7" id="KW-0812">Transmembrane</keyword>
<evidence type="ECO:0000256" key="3">
    <source>
        <dbReference type="ARBA" id="ARBA00022475"/>
    </source>
</evidence>
<evidence type="ECO:0000256" key="5">
    <source>
        <dbReference type="ARBA" id="ARBA00022989"/>
    </source>
</evidence>
<reference evidence="9" key="1">
    <citation type="submission" date="2016-11" db="EMBL/GenBank/DDBJ databases">
        <title>Trade-off between light-utilization and light-protection in marine flavobacteria.</title>
        <authorList>
            <person name="Kumagai Y."/>
            <person name="Yoshizawa S."/>
            <person name="Kogure K."/>
        </authorList>
    </citation>
    <scope>NUCLEOTIDE SEQUENCE [LARGE SCALE GENOMIC DNA]</scope>
    <source>
        <strain evidence="9">SG-18</strain>
    </source>
</reference>
<keyword evidence="5 7" id="KW-1133">Transmembrane helix</keyword>
<evidence type="ECO:0000256" key="7">
    <source>
        <dbReference type="SAM" id="Phobius"/>
    </source>
</evidence>
<dbReference type="PANTHER" id="PTHR33452:SF1">
    <property type="entry name" value="INNER MEMBRANE PROTEIN YPHA-RELATED"/>
    <property type="match status" value="1"/>
</dbReference>
<keyword evidence="6 7" id="KW-0472">Membrane</keyword>
<evidence type="ECO:0000256" key="6">
    <source>
        <dbReference type="ARBA" id="ARBA00023136"/>
    </source>
</evidence>
<evidence type="ECO:0000313" key="8">
    <source>
        <dbReference type="EMBL" id="PQJ14964.1"/>
    </source>
</evidence>
<evidence type="ECO:0000313" key="9">
    <source>
        <dbReference type="Proteomes" id="UP000239366"/>
    </source>
</evidence>
<dbReference type="EMBL" id="MQVX01000001">
    <property type="protein sequence ID" value="PQJ14964.1"/>
    <property type="molecule type" value="Genomic_DNA"/>
</dbReference>
<dbReference type="RefSeq" id="WP_105000610.1">
    <property type="nucleotide sequence ID" value="NZ_MQVX01000001.1"/>
</dbReference>